<evidence type="ECO:0000313" key="3">
    <source>
        <dbReference type="WBParaSite" id="BXY_1632600.1"/>
    </source>
</evidence>
<evidence type="ECO:0000256" key="1">
    <source>
        <dbReference type="SAM" id="Phobius"/>
    </source>
</evidence>
<protein>
    <submittedName>
        <fullName evidence="3">Secreted protein</fullName>
    </submittedName>
</protein>
<accession>A0A1I7STF6</accession>
<name>A0A1I7STF6_BURXY</name>
<reference evidence="3" key="1">
    <citation type="submission" date="2016-11" db="UniProtKB">
        <authorList>
            <consortium name="WormBaseParasite"/>
        </authorList>
    </citation>
    <scope>IDENTIFICATION</scope>
</reference>
<dbReference type="AlphaFoldDB" id="A0A1I7STF6"/>
<proteinExistence type="predicted"/>
<evidence type="ECO:0000313" key="2">
    <source>
        <dbReference type="Proteomes" id="UP000095284"/>
    </source>
</evidence>
<keyword evidence="1" id="KW-0472">Membrane</keyword>
<sequence length="99" mass="11145">MEAKKPEACSIIVFLASGGSLILLTHCAFRKAVSFLRELDGVCVPHGLVAVALLDNYAQVFLRARPDFCAFRKTRWSERFSAFFMFSDLVRGLEIKQDT</sequence>
<feature type="transmembrane region" description="Helical" evidence="1">
    <location>
        <begin position="12"/>
        <end position="29"/>
    </location>
</feature>
<keyword evidence="1" id="KW-1133">Transmembrane helix</keyword>
<dbReference type="Proteomes" id="UP000095284">
    <property type="component" value="Unplaced"/>
</dbReference>
<organism evidence="2 3">
    <name type="scientific">Bursaphelenchus xylophilus</name>
    <name type="common">Pinewood nematode worm</name>
    <name type="synonym">Aphelenchoides xylophilus</name>
    <dbReference type="NCBI Taxonomy" id="6326"/>
    <lineage>
        <taxon>Eukaryota</taxon>
        <taxon>Metazoa</taxon>
        <taxon>Ecdysozoa</taxon>
        <taxon>Nematoda</taxon>
        <taxon>Chromadorea</taxon>
        <taxon>Rhabditida</taxon>
        <taxon>Tylenchina</taxon>
        <taxon>Tylenchomorpha</taxon>
        <taxon>Aphelenchoidea</taxon>
        <taxon>Aphelenchoididae</taxon>
        <taxon>Bursaphelenchus</taxon>
    </lineage>
</organism>
<dbReference type="WBParaSite" id="BXY_1632600.1">
    <property type="protein sequence ID" value="BXY_1632600.1"/>
    <property type="gene ID" value="BXY_1632600"/>
</dbReference>
<keyword evidence="1" id="KW-0812">Transmembrane</keyword>